<evidence type="ECO:0000313" key="10">
    <source>
        <dbReference type="Proteomes" id="UP001049518"/>
    </source>
</evidence>
<evidence type="ECO:0000256" key="5">
    <source>
        <dbReference type="ARBA" id="ARBA00022801"/>
    </source>
</evidence>
<dbReference type="InterPro" id="IPR017946">
    <property type="entry name" value="PLC-like_Pdiesterase_TIM-brl"/>
</dbReference>
<comment type="similarity">
    <text evidence="1">Belongs to the glycerophosphoryl diester phosphodiesterase family.</text>
</comment>
<dbReference type="PANTHER" id="PTHR43620:SF7">
    <property type="entry name" value="GLYCEROPHOSPHODIESTER PHOSPHODIESTERASE GDPD5-RELATED"/>
    <property type="match status" value="1"/>
</dbReference>
<dbReference type="SUPFAM" id="SSF51695">
    <property type="entry name" value="PLC-like phosphodiesterases"/>
    <property type="match status" value="1"/>
</dbReference>
<keyword evidence="5" id="KW-0378">Hydrolase</keyword>
<evidence type="ECO:0000256" key="2">
    <source>
        <dbReference type="ARBA" id="ARBA00012247"/>
    </source>
</evidence>
<feature type="chain" id="PRO_5046956448" description="glycerophosphodiester phosphodiesterase" evidence="7">
    <location>
        <begin position="21"/>
        <end position="372"/>
    </location>
</feature>
<evidence type="ECO:0000256" key="4">
    <source>
        <dbReference type="ARBA" id="ARBA00022798"/>
    </source>
</evidence>
<organism evidence="9 10">
    <name type="scientific">Actinomadura graeca</name>
    <dbReference type="NCBI Taxonomy" id="2750812"/>
    <lineage>
        <taxon>Bacteria</taxon>
        <taxon>Bacillati</taxon>
        <taxon>Actinomycetota</taxon>
        <taxon>Actinomycetes</taxon>
        <taxon>Streptosporangiales</taxon>
        <taxon>Thermomonosporaceae</taxon>
        <taxon>Actinomadura</taxon>
    </lineage>
</organism>
<gene>
    <name evidence="9" type="ORF">AGRA3207_001061</name>
</gene>
<keyword evidence="10" id="KW-1185">Reference proteome</keyword>
<evidence type="ECO:0000256" key="7">
    <source>
        <dbReference type="SAM" id="SignalP"/>
    </source>
</evidence>
<proteinExistence type="inferred from homology"/>
<evidence type="ECO:0000259" key="8">
    <source>
        <dbReference type="PROSITE" id="PS51704"/>
    </source>
</evidence>
<dbReference type="Gene3D" id="3.20.20.190">
    <property type="entry name" value="Phosphatidylinositol (PI) phosphodiesterase"/>
    <property type="match status" value="1"/>
</dbReference>
<comment type="catalytic activity">
    <reaction evidence="6">
        <text>a sn-glycero-3-phosphodiester + H2O = an alcohol + sn-glycerol 3-phosphate + H(+)</text>
        <dbReference type="Rhea" id="RHEA:12969"/>
        <dbReference type="ChEBI" id="CHEBI:15377"/>
        <dbReference type="ChEBI" id="CHEBI:15378"/>
        <dbReference type="ChEBI" id="CHEBI:30879"/>
        <dbReference type="ChEBI" id="CHEBI:57597"/>
        <dbReference type="ChEBI" id="CHEBI:83408"/>
        <dbReference type="EC" id="3.1.4.46"/>
    </reaction>
</comment>
<feature type="domain" description="GP-PDE" evidence="8">
    <location>
        <begin position="41"/>
        <end position="366"/>
    </location>
</feature>
<evidence type="ECO:0000256" key="6">
    <source>
        <dbReference type="ARBA" id="ARBA00047512"/>
    </source>
</evidence>
<evidence type="ECO:0000256" key="3">
    <source>
        <dbReference type="ARBA" id="ARBA00022729"/>
    </source>
</evidence>
<evidence type="ECO:0000256" key="1">
    <source>
        <dbReference type="ARBA" id="ARBA00007277"/>
    </source>
</evidence>
<dbReference type="Proteomes" id="UP001049518">
    <property type="component" value="Chromosome"/>
</dbReference>
<feature type="signal peptide" evidence="7">
    <location>
        <begin position="1"/>
        <end position="20"/>
    </location>
</feature>
<accession>A0ABX8QQY3</accession>
<dbReference type="InterPro" id="IPR030395">
    <property type="entry name" value="GP_PDE_dom"/>
</dbReference>
<evidence type="ECO:0000313" key="9">
    <source>
        <dbReference type="EMBL" id="QXJ20364.1"/>
    </source>
</evidence>
<reference evidence="9" key="1">
    <citation type="submission" date="2020-07" db="EMBL/GenBank/DDBJ databases">
        <authorList>
            <person name="Tarantini F.S."/>
            <person name="Hong K.W."/>
            <person name="Chan K.G."/>
        </authorList>
    </citation>
    <scope>NUCLEOTIDE SEQUENCE</scope>
    <source>
        <strain evidence="9">32-07</strain>
    </source>
</reference>
<keyword evidence="3 7" id="KW-0732">Signal</keyword>
<dbReference type="CDD" id="cd08602">
    <property type="entry name" value="GDPD_ScGlpQ1_like"/>
    <property type="match status" value="1"/>
</dbReference>
<dbReference type="RefSeq" id="WP_231333429.1">
    <property type="nucleotide sequence ID" value="NZ_CP059572.1"/>
</dbReference>
<keyword evidence="4" id="KW-0319">Glycerol metabolism</keyword>
<dbReference type="PANTHER" id="PTHR43620">
    <property type="entry name" value="GLYCEROPHOSPHORYL DIESTER PHOSPHODIESTERASE"/>
    <property type="match status" value="1"/>
</dbReference>
<sequence>MTGKRAVLLAAAAVLLPVAAAGGVVGAAMGAAEAAPHAGGPVVFGHRGAAGYRPEHTAGSYELAVRMGADYIEPDLVPTKDGVLVARHENEIGGTTDVGDHPEFAPRRTTKTIDGTKVTGWFTEDFTLAELRTLRAVERLPSVRQRNTLYDGLYRVPTLQEVIDLAEGLSARYHRRIGVIPETKHPTYFRSIGLPLEAGLVKALKDNGLDSGDGRAIVQSFEPSSLRILHRSLRVPGLQDLSAGGAPYDTVATGKGPTFAEMITPAGLREIRGYARWIGPDKSLVIPLKGDGTLGRPTTLVKDAHAAKLKVGPYTFRNENQFLPADLRSGTVPSDYGRALKEYDAFFEAGVDGLFSDNPDTAVTARGALLGG</sequence>
<dbReference type="EC" id="3.1.4.46" evidence="2"/>
<dbReference type="EMBL" id="CP059572">
    <property type="protein sequence ID" value="QXJ20364.1"/>
    <property type="molecule type" value="Genomic_DNA"/>
</dbReference>
<protein>
    <recommendedName>
        <fullName evidence="2">glycerophosphodiester phosphodiesterase</fullName>
        <ecNumber evidence="2">3.1.4.46</ecNumber>
    </recommendedName>
</protein>
<name>A0ABX8QQY3_9ACTN</name>
<dbReference type="PROSITE" id="PS51704">
    <property type="entry name" value="GP_PDE"/>
    <property type="match status" value="1"/>
</dbReference>
<dbReference type="Pfam" id="PF03009">
    <property type="entry name" value="GDPD"/>
    <property type="match status" value="1"/>
</dbReference>